<organism evidence="1 2">
    <name type="scientific">Kipferlia bialata</name>
    <dbReference type="NCBI Taxonomy" id="797122"/>
    <lineage>
        <taxon>Eukaryota</taxon>
        <taxon>Metamonada</taxon>
        <taxon>Carpediemonas-like organisms</taxon>
        <taxon>Kipferlia</taxon>
    </lineage>
</organism>
<evidence type="ECO:0000313" key="1">
    <source>
        <dbReference type="EMBL" id="GIQ88689.1"/>
    </source>
</evidence>
<sequence>IDRDEDDQTEMAAGVQGEFDRVRETLDEVHAAVAESVRAVTAVETHVNSAVVGRLDGVDDKLLNLDASIEAVHDSQDVFEARQSTDFDKLREEIDSSAKAIEARVMHILTKDPQHARLSESRFFSVESAVKAMQDSIARTAAEVALVKAEGPPR</sequence>
<gene>
    <name evidence="1" type="ORF">KIPB_010998</name>
</gene>
<feature type="non-terminal residue" evidence="1">
    <location>
        <position position="1"/>
    </location>
</feature>
<comment type="caution">
    <text evidence="1">The sequence shown here is derived from an EMBL/GenBank/DDBJ whole genome shotgun (WGS) entry which is preliminary data.</text>
</comment>
<accession>A0A9K3D437</accession>
<reference evidence="1 2" key="1">
    <citation type="journal article" date="2018" name="PLoS ONE">
        <title>The draft genome of Kipferlia bialata reveals reductive genome evolution in fornicate parasites.</title>
        <authorList>
            <person name="Tanifuji G."/>
            <person name="Takabayashi S."/>
            <person name="Kume K."/>
            <person name="Takagi M."/>
            <person name="Nakayama T."/>
            <person name="Kamikawa R."/>
            <person name="Inagaki Y."/>
            <person name="Hashimoto T."/>
        </authorList>
    </citation>
    <scope>NUCLEOTIDE SEQUENCE [LARGE SCALE GENOMIC DNA]</scope>
    <source>
        <strain evidence="1">NY0173</strain>
    </source>
</reference>
<evidence type="ECO:0000313" key="2">
    <source>
        <dbReference type="Proteomes" id="UP000265618"/>
    </source>
</evidence>
<proteinExistence type="predicted"/>
<name>A0A9K3D437_9EUKA</name>
<keyword evidence="2" id="KW-1185">Reference proteome</keyword>
<protein>
    <submittedName>
        <fullName evidence="1">Uncharacterized protein</fullName>
    </submittedName>
</protein>
<dbReference type="EMBL" id="BDIP01004298">
    <property type="protein sequence ID" value="GIQ88689.1"/>
    <property type="molecule type" value="Genomic_DNA"/>
</dbReference>
<dbReference type="AlphaFoldDB" id="A0A9K3D437"/>
<dbReference type="Proteomes" id="UP000265618">
    <property type="component" value="Unassembled WGS sequence"/>
</dbReference>